<name>A0ABP5NSB4_9MICC</name>
<proteinExistence type="predicted"/>
<keyword evidence="2" id="KW-1185">Reference proteome</keyword>
<dbReference type="EMBL" id="BAAAQW010000006">
    <property type="protein sequence ID" value="GAA2201471.1"/>
    <property type="molecule type" value="Genomic_DNA"/>
</dbReference>
<organism evidence="1 2">
    <name type="scientific">Sinomonas flava</name>
    <dbReference type="NCBI Taxonomy" id="496857"/>
    <lineage>
        <taxon>Bacteria</taxon>
        <taxon>Bacillati</taxon>
        <taxon>Actinomycetota</taxon>
        <taxon>Actinomycetes</taxon>
        <taxon>Micrococcales</taxon>
        <taxon>Micrococcaceae</taxon>
        <taxon>Sinomonas</taxon>
    </lineage>
</organism>
<accession>A0ABP5NSB4</accession>
<gene>
    <name evidence="1" type="ORF">GCM10009849_26100</name>
</gene>
<dbReference type="Proteomes" id="UP001500432">
    <property type="component" value="Unassembled WGS sequence"/>
</dbReference>
<dbReference type="RefSeq" id="WP_344300161.1">
    <property type="nucleotide sequence ID" value="NZ_BAAAQW010000006.1"/>
</dbReference>
<evidence type="ECO:0000313" key="1">
    <source>
        <dbReference type="EMBL" id="GAA2201471.1"/>
    </source>
</evidence>
<reference evidence="2" key="1">
    <citation type="journal article" date="2019" name="Int. J. Syst. Evol. Microbiol.">
        <title>The Global Catalogue of Microorganisms (GCM) 10K type strain sequencing project: providing services to taxonomists for standard genome sequencing and annotation.</title>
        <authorList>
            <consortium name="The Broad Institute Genomics Platform"/>
            <consortium name="The Broad Institute Genome Sequencing Center for Infectious Disease"/>
            <person name="Wu L."/>
            <person name="Ma J."/>
        </authorList>
    </citation>
    <scope>NUCLEOTIDE SEQUENCE [LARGE SCALE GENOMIC DNA]</scope>
    <source>
        <strain evidence="2">JCM 16034</strain>
    </source>
</reference>
<comment type="caution">
    <text evidence="1">The sequence shown here is derived from an EMBL/GenBank/DDBJ whole genome shotgun (WGS) entry which is preliminary data.</text>
</comment>
<evidence type="ECO:0000313" key="2">
    <source>
        <dbReference type="Proteomes" id="UP001500432"/>
    </source>
</evidence>
<sequence length="63" mass="6626">MGWIQPDTVVSVQGFGTFSAVQRMVVPQGAKEGVLGGFAGGYPPIFLQTCIPGTSEMLLIALR</sequence>
<protein>
    <submittedName>
        <fullName evidence="1">Uncharacterized protein</fullName>
    </submittedName>
</protein>